<dbReference type="AlphaFoldDB" id="A0A9W8ARP3"/>
<gene>
    <name evidence="1" type="ORF">H4R34_006470</name>
</gene>
<protein>
    <submittedName>
        <fullName evidence="1">Uncharacterized protein</fullName>
    </submittedName>
</protein>
<name>A0A9W8ARP3_9FUNG</name>
<evidence type="ECO:0000313" key="2">
    <source>
        <dbReference type="Proteomes" id="UP001151582"/>
    </source>
</evidence>
<evidence type="ECO:0000313" key="1">
    <source>
        <dbReference type="EMBL" id="KAJ1966762.1"/>
    </source>
</evidence>
<dbReference type="Proteomes" id="UP001151582">
    <property type="component" value="Unassembled WGS sequence"/>
</dbReference>
<comment type="caution">
    <text evidence="1">The sequence shown here is derived from an EMBL/GenBank/DDBJ whole genome shotgun (WGS) entry which is preliminary data.</text>
</comment>
<dbReference type="EMBL" id="JANBQB010002501">
    <property type="protein sequence ID" value="KAJ1966762.1"/>
    <property type="molecule type" value="Genomic_DNA"/>
</dbReference>
<organism evidence="1 2">
    <name type="scientific">Dimargaris verticillata</name>
    <dbReference type="NCBI Taxonomy" id="2761393"/>
    <lineage>
        <taxon>Eukaryota</taxon>
        <taxon>Fungi</taxon>
        <taxon>Fungi incertae sedis</taxon>
        <taxon>Zoopagomycota</taxon>
        <taxon>Kickxellomycotina</taxon>
        <taxon>Dimargaritomycetes</taxon>
        <taxon>Dimargaritales</taxon>
        <taxon>Dimargaritaceae</taxon>
        <taxon>Dimargaris</taxon>
    </lineage>
</organism>
<keyword evidence="2" id="KW-1185">Reference proteome</keyword>
<sequence>MFKSALSRTASSAYQHAYHYLLEQLVTKASSAAVNWDPVWHTLTKAHAELRRLRLFDMNLGLVSVLEDIVQTGLAFVKVLVLTMYLPAVGSSSCPGLLTLWRELNRLHDAKDVLRILYPCWYYQASLAISELSFSIGSLLFPLMARHNLALTLADEVVDSALLLSRLNDCLQLAPAVALPTQRALLQYLRVLVRYHPSHAYVVLTGQIRPQSKTTQPGSDSKHTQPGLASTLIGWIQNDLDTLLAESPDLVYISLAILSTTVAPGTTIPPVYHALRNNAEFWTAILNLVL</sequence>
<feature type="non-terminal residue" evidence="1">
    <location>
        <position position="290"/>
    </location>
</feature>
<proteinExistence type="predicted"/>
<accession>A0A9W8ARP3</accession>
<reference evidence="1" key="1">
    <citation type="submission" date="2022-07" db="EMBL/GenBank/DDBJ databases">
        <title>Phylogenomic reconstructions and comparative analyses of Kickxellomycotina fungi.</title>
        <authorList>
            <person name="Reynolds N.K."/>
            <person name="Stajich J.E."/>
            <person name="Barry K."/>
            <person name="Grigoriev I.V."/>
            <person name="Crous P."/>
            <person name="Smith M.E."/>
        </authorList>
    </citation>
    <scope>NUCLEOTIDE SEQUENCE</scope>
    <source>
        <strain evidence="1">RSA 567</strain>
    </source>
</reference>